<evidence type="ECO:0000256" key="2">
    <source>
        <dbReference type="SAM" id="Phobius"/>
    </source>
</evidence>
<dbReference type="AlphaFoldDB" id="A0A3B0VSK1"/>
<keyword evidence="1" id="KW-0732">Signal</keyword>
<organism evidence="3">
    <name type="scientific">hydrothermal vent metagenome</name>
    <dbReference type="NCBI Taxonomy" id="652676"/>
    <lineage>
        <taxon>unclassified sequences</taxon>
        <taxon>metagenomes</taxon>
        <taxon>ecological metagenomes</taxon>
    </lineage>
</organism>
<dbReference type="InterPro" id="IPR007428">
    <property type="entry name" value="MlaA"/>
</dbReference>
<keyword evidence="2" id="KW-0472">Membrane</keyword>
<accession>A0A3B0VSK1</accession>
<dbReference type="PRINTS" id="PR01805">
    <property type="entry name" value="VACJLIPOPROT"/>
</dbReference>
<sequence>MAHLIPHVPSVCSWGTAELLRNNKAFFMIISSRFFFHSIVFLVMAVILLGSVPPVIAGQGGTDFLSDEFYTDQPGSVETADPLESLNRVVFTFNDRMYTWVLEPVARGYSHVLPSDIRSCFSTFFRNLLEPVRFINTLLQGRFADSRTVLIRFVINSTCGIYGFADVAAREFNFPPVEATLGETLATWGVGDGCYLVVPMYGPSTLRDFAGVVGDGFGMTPYYYPWTNDLGVMAGVYFGKETNRLSLHLGEYEELKKLSFDPYVALRDAYFQYRRKKRLHLTSPENMWE</sequence>
<keyword evidence="2" id="KW-1133">Transmembrane helix</keyword>
<evidence type="ECO:0008006" key="4">
    <source>
        <dbReference type="Google" id="ProtNLM"/>
    </source>
</evidence>
<protein>
    <recommendedName>
        <fullName evidence="4">Outer-membrane-phospholipid-binding lipoprotein MlaA</fullName>
    </recommendedName>
</protein>
<dbReference type="GO" id="GO:0016020">
    <property type="term" value="C:membrane"/>
    <property type="evidence" value="ECO:0007669"/>
    <property type="project" value="InterPro"/>
</dbReference>
<name>A0A3B0VSK1_9ZZZZ</name>
<keyword evidence="2" id="KW-0812">Transmembrane</keyword>
<dbReference type="GO" id="GO:0120010">
    <property type="term" value="P:intermembrane phospholipid transfer"/>
    <property type="evidence" value="ECO:0007669"/>
    <property type="project" value="TreeGrafter"/>
</dbReference>
<dbReference type="PANTHER" id="PTHR30035">
    <property type="entry name" value="LIPOPROTEIN VACJ-RELATED"/>
    <property type="match status" value="1"/>
</dbReference>
<dbReference type="PANTHER" id="PTHR30035:SF3">
    <property type="entry name" value="INTERMEMBRANE PHOSPHOLIPID TRANSPORT SYSTEM LIPOPROTEIN MLAA"/>
    <property type="match status" value="1"/>
</dbReference>
<dbReference type="EMBL" id="UOEY01000006">
    <property type="protein sequence ID" value="VAW34414.1"/>
    <property type="molecule type" value="Genomic_DNA"/>
</dbReference>
<reference evidence="3" key="1">
    <citation type="submission" date="2018-06" db="EMBL/GenBank/DDBJ databases">
        <authorList>
            <person name="Zhirakovskaya E."/>
        </authorList>
    </citation>
    <scope>NUCLEOTIDE SEQUENCE</scope>
</reference>
<gene>
    <name evidence="3" type="ORF">MNBD_DELTA04-1251</name>
</gene>
<proteinExistence type="predicted"/>
<feature type="transmembrane region" description="Helical" evidence="2">
    <location>
        <begin position="34"/>
        <end position="56"/>
    </location>
</feature>
<dbReference type="Pfam" id="PF04333">
    <property type="entry name" value="MlaA"/>
    <property type="match status" value="1"/>
</dbReference>
<evidence type="ECO:0000313" key="3">
    <source>
        <dbReference type="EMBL" id="VAW34414.1"/>
    </source>
</evidence>
<evidence type="ECO:0000256" key="1">
    <source>
        <dbReference type="ARBA" id="ARBA00022729"/>
    </source>
</evidence>